<keyword evidence="14" id="KW-0472">Membrane</keyword>
<evidence type="ECO:0000256" key="13">
    <source>
        <dbReference type="ARBA" id="ARBA00023034"/>
    </source>
</evidence>
<organism evidence="22 23">
    <name type="scientific">Poecilia reticulata</name>
    <name type="common">Guppy</name>
    <name type="synonym">Acanthophacelus reticulatus</name>
    <dbReference type="NCBI Taxonomy" id="8081"/>
    <lineage>
        <taxon>Eukaryota</taxon>
        <taxon>Metazoa</taxon>
        <taxon>Chordata</taxon>
        <taxon>Craniata</taxon>
        <taxon>Vertebrata</taxon>
        <taxon>Euteleostomi</taxon>
        <taxon>Actinopterygii</taxon>
        <taxon>Neopterygii</taxon>
        <taxon>Teleostei</taxon>
        <taxon>Neoteleostei</taxon>
        <taxon>Acanthomorphata</taxon>
        <taxon>Ovalentaria</taxon>
        <taxon>Atherinomorphae</taxon>
        <taxon>Cyprinodontiformes</taxon>
        <taxon>Poeciliidae</taxon>
        <taxon>Poeciliinae</taxon>
        <taxon>Poecilia</taxon>
    </lineage>
</organism>
<evidence type="ECO:0000256" key="7">
    <source>
        <dbReference type="ARBA" id="ARBA00022679"/>
    </source>
</evidence>
<keyword evidence="17 18" id="KW-0464">Manganese</keyword>
<evidence type="ECO:0000256" key="1">
    <source>
        <dbReference type="ARBA" id="ARBA00001936"/>
    </source>
</evidence>
<dbReference type="GO" id="GO:0030246">
    <property type="term" value="F:carbohydrate binding"/>
    <property type="evidence" value="ECO:0007669"/>
    <property type="project" value="UniProtKB-KW"/>
</dbReference>
<dbReference type="CDD" id="cd02510">
    <property type="entry name" value="pp-GalNAc-T"/>
    <property type="match status" value="1"/>
</dbReference>
<dbReference type="Gene3D" id="2.80.10.50">
    <property type="match status" value="1"/>
</dbReference>
<name>A0A3P9QJF2_POERE</name>
<evidence type="ECO:0000256" key="6">
    <source>
        <dbReference type="ARBA" id="ARBA00022676"/>
    </source>
</evidence>
<dbReference type="OMA" id="SWMKALL"/>
<evidence type="ECO:0000259" key="21">
    <source>
        <dbReference type="Pfam" id="PF00652"/>
    </source>
</evidence>
<evidence type="ECO:0000256" key="5">
    <source>
        <dbReference type="ARBA" id="ARBA00012644"/>
    </source>
</evidence>
<dbReference type="GeneTree" id="ENSGT00940000160161"/>
<keyword evidence="11" id="KW-0735">Signal-anchor</keyword>
<keyword evidence="8" id="KW-0812">Transmembrane</keyword>
<dbReference type="GO" id="GO:0004653">
    <property type="term" value="F:polypeptide N-acetylgalactosaminyltransferase activity"/>
    <property type="evidence" value="ECO:0007669"/>
    <property type="project" value="TreeGrafter"/>
</dbReference>
<evidence type="ECO:0000256" key="16">
    <source>
        <dbReference type="ARBA" id="ARBA00023180"/>
    </source>
</evidence>
<dbReference type="FunFam" id="3.90.550.10:FF:000192">
    <property type="entry name" value="Polypeptide N-acetylgalactosaminyltransferase 9"/>
    <property type="match status" value="1"/>
</dbReference>
<evidence type="ECO:0000313" key="23">
    <source>
        <dbReference type="Proteomes" id="UP000242638"/>
    </source>
</evidence>
<evidence type="ECO:0000256" key="11">
    <source>
        <dbReference type="ARBA" id="ARBA00022968"/>
    </source>
</evidence>
<evidence type="ECO:0000256" key="10">
    <source>
        <dbReference type="ARBA" id="ARBA00022734"/>
    </source>
</evidence>
<dbReference type="PANTHER" id="PTHR11675:SF50">
    <property type="entry name" value="POLYPEPTIDE N-ACETYLGALACTOSAMINYLTRANSFERASE 8-RELATED"/>
    <property type="match status" value="1"/>
</dbReference>
<evidence type="ECO:0000256" key="17">
    <source>
        <dbReference type="ARBA" id="ARBA00023211"/>
    </source>
</evidence>
<evidence type="ECO:0000256" key="15">
    <source>
        <dbReference type="ARBA" id="ARBA00023157"/>
    </source>
</evidence>
<keyword evidence="10 18" id="KW-0430">Lectin</keyword>
<feature type="signal peptide" evidence="19">
    <location>
        <begin position="1"/>
        <end position="18"/>
    </location>
</feature>
<keyword evidence="19" id="KW-0732">Signal</keyword>
<keyword evidence="6 18" id="KW-0328">Glycosyltransferase</keyword>
<evidence type="ECO:0000256" key="14">
    <source>
        <dbReference type="ARBA" id="ARBA00023136"/>
    </source>
</evidence>
<dbReference type="EC" id="2.4.1.-" evidence="18"/>
<proteinExistence type="inferred from homology"/>
<dbReference type="InterPro" id="IPR045885">
    <property type="entry name" value="GalNAc-T"/>
</dbReference>
<evidence type="ECO:0000256" key="4">
    <source>
        <dbReference type="ARBA" id="ARBA00005680"/>
    </source>
</evidence>
<feature type="chain" id="PRO_5018083838" description="Polypeptide N-acetylgalactosaminyltransferase" evidence="19">
    <location>
        <begin position="19"/>
        <end position="557"/>
    </location>
</feature>
<keyword evidence="12" id="KW-1133">Transmembrane helix</keyword>
<dbReference type="Ensembl" id="ENSPRET00000034163.1">
    <property type="protein sequence ID" value="ENSPREP00000033783.1"/>
    <property type="gene ID" value="ENSPREG00000022881.1"/>
</dbReference>
<sequence length="557" mass="63727">MRSGWVRGLLMLFVVVSALVYLSSIKAEFHSHSERLQRAQHNDSIRGQGMIRRMDRMEEKGVKVKEKKLVKKLYPNSRLFSKWGDDLSEEEQKEAEGLFQRYGYNAFLSDRLPLNRDIPDTRPPCAEKQYPEDLPSLSVILIYLDEALSVIKRAIRSVIDKTPTRLLREIILVDDHSSNDLLDKLDLYISSIHEERPGLVRKIRHSEQLGLTQARLTGWKAAVGDVVAILDAHIEVHVQAEPLLARIKEDRTVILTPVFDKVDFDDLIVIPYMASADGFDWALWCSYEGFRPEWYALKDETQPGSPSVMGILVADRKFFGEIGSLDGGMKIYGGENVELGIRVWLCGGSIEVIPCSKVAHIERFYKPYAPDLSPSVRRNALRVAEVWMDDYKYNVDVAWNLPIGNHGIDIGDVSERKKLRERLKCKPFQWYLDNVYPVLEPLQDLLGYGAPILYGCHYFSSQHCYYITDGKLYIGGIKSHKYNSNNCLVDPGSGVSPGLYQCNLAQQKKLHMFWDFKQGGQIQNRDTKRCLEVVMGDMDIRLVLQQCSGQRWTIQHV</sequence>
<feature type="domain" description="Ricin B lectin" evidence="21">
    <location>
        <begin position="452"/>
        <end position="552"/>
    </location>
</feature>
<keyword evidence="16" id="KW-0325">Glycoprotein</keyword>
<comment type="cofactor">
    <cofactor evidence="1 18">
        <name>Mn(2+)</name>
        <dbReference type="ChEBI" id="CHEBI:29035"/>
    </cofactor>
</comment>
<keyword evidence="13 18" id="KW-0333">Golgi apparatus</keyword>
<dbReference type="InterPro" id="IPR001173">
    <property type="entry name" value="Glyco_trans_2-like"/>
</dbReference>
<accession>A0A3P9QJF2</accession>
<reference evidence="22" key="3">
    <citation type="submission" date="2025-09" db="UniProtKB">
        <authorList>
            <consortium name="Ensembl"/>
        </authorList>
    </citation>
    <scope>IDENTIFICATION</scope>
    <source>
        <strain evidence="22">Guanapo</strain>
    </source>
</reference>
<evidence type="ECO:0000256" key="8">
    <source>
        <dbReference type="ARBA" id="ARBA00022692"/>
    </source>
</evidence>
<comment type="subcellular location">
    <subcellularLocation>
        <location evidence="2 18">Golgi apparatus membrane</location>
        <topology evidence="2 18">Single-pass type II membrane protein</topology>
    </subcellularLocation>
</comment>
<dbReference type="InterPro" id="IPR000772">
    <property type="entry name" value="Ricin_B_lectin"/>
</dbReference>
<dbReference type="InterPro" id="IPR035992">
    <property type="entry name" value="Ricin_B-like_lectins"/>
</dbReference>
<evidence type="ECO:0000256" key="9">
    <source>
        <dbReference type="ARBA" id="ARBA00022723"/>
    </source>
</evidence>
<dbReference type="AlphaFoldDB" id="A0A3P9QJF2"/>
<evidence type="ECO:0000256" key="2">
    <source>
        <dbReference type="ARBA" id="ARBA00004323"/>
    </source>
</evidence>
<reference evidence="23" key="1">
    <citation type="submission" date="2013-11" db="EMBL/GenBank/DDBJ databases">
        <title>The genomic landscape of the Guanapo guppy.</title>
        <authorList>
            <person name="Kuenstner A."/>
            <person name="Dreyer C."/>
        </authorList>
    </citation>
    <scope>NUCLEOTIDE SEQUENCE</scope>
    <source>
        <strain evidence="23">Guanapo</strain>
    </source>
</reference>
<dbReference type="SUPFAM" id="SSF50370">
    <property type="entry name" value="Ricin B-like lectins"/>
    <property type="match status" value="1"/>
</dbReference>
<dbReference type="Bgee" id="ENSPREG00000022881">
    <property type="expression patterns" value="Expressed in caudal fin and 1 other cell type or tissue"/>
</dbReference>
<evidence type="ECO:0000256" key="12">
    <source>
        <dbReference type="ARBA" id="ARBA00022989"/>
    </source>
</evidence>
<dbReference type="SUPFAM" id="SSF53448">
    <property type="entry name" value="Nucleotide-diphospho-sugar transferases"/>
    <property type="match status" value="1"/>
</dbReference>
<dbReference type="GO" id="GO:0046872">
    <property type="term" value="F:metal ion binding"/>
    <property type="evidence" value="ECO:0007669"/>
    <property type="project" value="UniProtKB-KW"/>
</dbReference>
<evidence type="ECO:0000256" key="19">
    <source>
        <dbReference type="SAM" id="SignalP"/>
    </source>
</evidence>
<keyword evidence="23" id="KW-1185">Reference proteome</keyword>
<comment type="similarity">
    <text evidence="4 18">Belongs to the glycosyltransferase 2 family. GalNAc-T subfamily.</text>
</comment>
<dbReference type="Pfam" id="PF00652">
    <property type="entry name" value="Ricin_B_lectin"/>
    <property type="match status" value="1"/>
</dbReference>
<protein>
    <recommendedName>
        <fullName evidence="5 18">Polypeptide N-acetylgalactosaminyltransferase</fullName>
        <ecNumber evidence="18">2.4.1.-</ecNumber>
    </recommendedName>
    <alternativeName>
        <fullName evidence="18">Protein-UDP acetylgalactosaminyltransferase</fullName>
    </alternativeName>
</protein>
<reference evidence="22" key="2">
    <citation type="submission" date="2025-08" db="UniProtKB">
        <authorList>
            <consortium name="Ensembl"/>
        </authorList>
    </citation>
    <scope>IDENTIFICATION</scope>
    <source>
        <strain evidence="22">Guanapo</strain>
    </source>
</reference>
<evidence type="ECO:0000259" key="20">
    <source>
        <dbReference type="Pfam" id="PF00535"/>
    </source>
</evidence>
<evidence type="ECO:0000256" key="3">
    <source>
        <dbReference type="ARBA" id="ARBA00004922"/>
    </source>
</evidence>
<dbReference type="PANTHER" id="PTHR11675">
    <property type="entry name" value="N-ACETYLGALACTOSAMINYLTRANSFERASE"/>
    <property type="match status" value="1"/>
</dbReference>
<evidence type="ECO:0000256" key="18">
    <source>
        <dbReference type="RuleBase" id="RU361242"/>
    </source>
</evidence>
<dbReference type="UniPathway" id="UPA00378"/>
<evidence type="ECO:0000313" key="22">
    <source>
        <dbReference type="Ensembl" id="ENSPREP00000033783.1"/>
    </source>
</evidence>
<comment type="pathway">
    <text evidence="3 18">Protein modification; protein glycosylation.</text>
</comment>
<dbReference type="GO" id="GO:0000139">
    <property type="term" value="C:Golgi membrane"/>
    <property type="evidence" value="ECO:0007669"/>
    <property type="project" value="UniProtKB-SubCell"/>
</dbReference>
<dbReference type="Proteomes" id="UP000242638">
    <property type="component" value="Unassembled WGS sequence"/>
</dbReference>
<dbReference type="Gene3D" id="3.90.550.10">
    <property type="entry name" value="Spore Coat Polysaccharide Biosynthesis Protein SpsA, Chain A"/>
    <property type="match status" value="1"/>
</dbReference>
<dbReference type="GO" id="GO:0006493">
    <property type="term" value="P:protein O-linked glycosylation"/>
    <property type="evidence" value="ECO:0007669"/>
    <property type="project" value="TreeGrafter"/>
</dbReference>
<keyword evidence="9" id="KW-0479">Metal-binding</keyword>
<dbReference type="PROSITE" id="PS50231">
    <property type="entry name" value="RICIN_B_LECTIN"/>
    <property type="match status" value="1"/>
</dbReference>
<keyword evidence="15 18" id="KW-1015">Disulfide bond</keyword>
<dbReference type="Pfam" id="PF00535">
    <property type="entry name" value="Glycos_transf_2"/>
    <property type="match status" value="1"/>
</dbReference>
<keyword evidence="7 18" id="KW-0808">Transferase</keyword>
<dbReference type="FunFam" id="2.80.10.50:FF:000017">
    <property type="entry name" value="Polypeptide N-acetylgalactosaminyltransferase"/>
    <property type="match status" value="1"/>
</dbReference>
<dbReference type="InterPro" id="IPR029044">
    <property type="entry name" value="Nucleotide-diphossugar_trans"/>
</dbReference>
<feature type="domain" description="Glycosyltransferase 2-like" evidence="20">
    <location>
        <begin position="138"/>
        <end position="263"/>
    </location>
</feature>